<organism evidence="12 13">
    <name type="scientific">Syphacia muris</name>
    <dbReference type="NCBI Taxonomy" id="451379"/>
    <lineage>
        <taxon>Eukaryota</taxon>
        <taxon>Metazoa</taxon>
        <taxon>Ecdysozoa</taxon>
        <taxon>Nematoda</taxon>
        <taxon>Chromadorea</taxon>
        <taxon>Rhabditida</taxon>
        <taxon>Spirurina</taxon>
        <taxon>Oxyuridomorpha</taxon>
        <taxon>Oxyuroidea</taxon>
        <taxon>Oxyuridae</taxon>
        <taxon>Syphacia</taxon>
    </lineage>
</organism>
<dbReference type="GO" id="GO:0005737">
    <property type="term" value="C:cytoplasm"/>
    <property type="evidence" value="ECO:0007669"/>
    <property type="project" value="TreeGrafter"/>
</dbReference>
<protein>
    <recommendedName>
        <fullName evidence="4">Membrane-bound transcription factor site-2 protease</fullName>
        <ecNumber evidence="3">3.4.24.85</ecNumber>
    </recommendedName>
    <alternativeName>
        <fullName evidence="8">Endopeptidase S2P</fullName>
    </alternativeName>
</protein>
<sequence>MLLTTAVSCFLAFWSLLFLTDFYLRAYSVRFYTNRFHQSILYQPLAVSSPYKYSLISKAVSAWFTLGATASLLCFIGITMYLTKVLWDVIINLLPASSYPSEQFVPQIFHLNQVDTSTVLDDLRRSDDMQVGLTPIVPGVNVPWSHLPLFLLVLAIVGIIHELGHALAAIDANVPVSGFGIFLIAFYPGAFTEIETEALGRSTSAQKMRIFGAGIWHNLVLAFFGYLLLLGVPHFLSHLFVINNGVLIRGILMFLHRVDSRSGLNGAGGLRKSDVVYAINGCSVRNSAEWYRCLRKIQSNQLGFCFPDKEIQPGITTKINSYDGEVHCCEEFPNVSLSHICFYFKNKTEEKIVPSINAVLFIVIVLLDAICFYYYVYDIILYVEHITCGKSTDCGRLSLTRKSTCVFPALFNGTTLMKIYISDAARPILFIGTTDECSLYFVLAIALLNAVPCYGLDGQFISKTIIESLFSRLRPE</sequence>
<evidence type="ECO:0000313" key="13">
    <source>
        <dbReference type="WBParaSite" id="SMUV_0000439401-mRNA-1"/>
    </source>
</evidence>
<keyword evidence="6 10" id="KW-1133">Transmembrane helix</keyword>
<dbReference type="InterPro" id="IPR008915">
    <property type="entry name" value="Peptidase_M50"/>
</dbReference>
<dbReference type="AlphaFoldDB" id="A0A0N5AIY2"/>
<accession>A0A0N5AIY2</accession>
<dbReference type="Pfam" id="PF02163">
    <property type="entry name" value="Peptidase_M50"/>
    <property type="match status" value="1"/>
</dbReference>
<keyword evidence="12" id="KW-1185">Reference proteome</keyword>
<dbReference type="GO" id="GO:0012505">
    <property type="term" value="C:endomembrane system"/>
    <property type="evidence" value="ECO:0007669"/>
    <property type="project" value="UniProtKB-SubCell"/>
</dbReference>
<dbReference type="InterPro" id="IPR001193">
    <property type="entry name" value="MBTPS2"/>
</dbReference>
<evidence type="ECO:0000256" key="5">
    <source>
        <dbReference type="ARBA" id="ARBA00022692"/>
    </source>
</evidence>
<dbReference type="PANTHER" id="PTHR13325">
    <property type="entry name" value="PROTEASE M50 MEMBRANE-BOUND TRANSCRIPTION FACTOR SITE 2 PROTEASE"/>
    <property type="match status" value="1"/>
</dbReference>
<feature type="transmembrane region" description="Helical" evidence="10">
    <location>
        <begin position="60"/>
        <end position="82"/>
    </location>
</feature>
<feature type="transmembrane region" description="Helical" evidence="10">
    <location>
        <begin position="352"/>
        <end position="375"/>
    </location>
</feature>
<evidence type="ECO:0000256" key="8">
    <source>
        <dbReference type="ARBA" id="ARBA00032658"/>
    </source>
</evidence>
<proteinExistence type="predicted"/>
<dbReference type="PANTHER" id="PTHR13325:SF3">
    <property type="entry name" value="MEMBRANE-BOUND TRANSCRIPTION FACTOR SITE-2 PROTEASE"/>
    <property type="match status" value="1"/>
</dbReference>
<name>A0A0N5AIY2_9BILA</name>
<evidence type="ECO:0000256" key="2">
    <source>
        <dbReference type="ARBA" id="ARBA00004127"/>
    </source>
</evidence>
<evidence type="ECO:0000256" key="10">
    <source>
        <dbReference type="SAM" id="Phobius"/>
    </source>
</evidence>
<evidence type="ECO:0000256" key="6">
    <source>
        <dbReference type="ARBA" id="ARBA00022989"/>
    </source>
</evidence>
<dbReference type="GO" id="GO:0004222">
    <property type="term" value="F:metalloendopeptidase activity"/>
    <property type="evidence" value="ECO:0007669"/>
    <property type="project" value="InterPro"/>
</dbReference>
<dbReference type="STRING" id="451379.A0A0N5AIY2"/>
<keyword evidence="7 10" id="KW-0472">Membrane</keyword>
<evidence type="ECO:0000256" key="4">
    <source>
        <dbReference type="ARBA" id="ARBA00014400"/>
    </source>
</evidence>
<dbReference type="GO" id="GO:0031293">
    <property type="term" value="P:membrane protein intracellular domain proteolysis"/>
    <property type="evidence" value="ECO:0007669"/>
    <property type="project" value="TreeGrafter"/>
</dbReference>
<feature type="domain" description="Peptidase M50" evidence="11">
    <location>
        <begin position="150"/>
        <end position="474"/>
    </location>
</feature>
<evidence type="ECO:0000256" key="7">
    <source>
        <dbReference type="ARBA" id="ARBA00023136"/>
    </source>
</evidence>
<feature type="transmembrane region" description="Helical" evidence="10">
    <location>
        <begin position="210"/>
        <end position="229"/>
    </location>
</feature>
<dbReference type="PRINTS" id="PR01000">
    <property type="entry name" value="SREBPS2PTASE"/>
</dbReference>
<dbReference type="WBParaSite" id="SMUV_0000439401-mRNA-1">
    <property type="protein sequence ID" value="SMUV_0000439401-mRNA-1"/>
    <property type="gene ID" value="SMUV_0000439401"/>
</dbReference>
<comment type="subcellular location">
    <subcellularLocation>
        <location evidence="2">Endomembrane system</location>
        <topology evidence="2">Multi-pass membrane protein</topology>
    </subcellularLocation>
</comment>
<reference evidence="13" key="1">
    <citation type="submission" date="2017-02" db="UniProtKB">
        <authorList>
            <consortium name="WormBaseParasite"/>
        </authorList>
    </citation>
    <scope>IDENTIFICATION</scope>
</reference>
<dbReference type="Proteomes" id="UP000046393">
    <property type="component" value="Unplaced"/>
</dbReference>
<comment type="function">
    <text evidence="9">Zinc metalloprotease that mediates intramembrane proteolysis of proteins such as ATF6, ATF6B, SREBF1/SREBP1 and SREBF2/SREBP2. Catalyzes the second step in the proteolytic activation of the sterol regulatory element-binding proteins (SREBPs) SREBF1/SREBP1 and SREBF2/SREBP2: cleaves SREBPs within the first transmembrane segment, thereby releasing the N-terminal segment with a portion of the transmembrane segment attached. Mature N-terminal SREBP fragments shuttle to the nucleus and activate gene transcription. Also mediates the second step in the proteolytic activation of the cyclic AMP-dependent transcription factor ATF-6 (ATF6 and ATF6B). Involved in intramembrane proteolysis during bone formation. In astrocytes and osteoblasts, upon DNA damage and ER stress, mediates the second step of the regulated intramembrane proteolytic activation of the transcription factor CREB3L1, leading to the inhibition of cell-cycle progression.</text>
</comment>
<evidence type="ECO:0000256" key="3">
    <source>
        <dbReference type="ARBA" id="ARBA00012347"/>
    </source>
</evidence>
<dbReference type="GO" id="GO:0016020">
    <property type="term" value="C:membrane"/>
    <property type="evidence" value="ECO:0007669"/>
    <property type="project" value="InterPro"/>
</dbReference>
<feature type="transmembrane region" description="Helical" evidence="10">
    <location>
        <begin position="235"/>
        <end position="255"/>
    </location>
</feature>
<dbReference type="GO" id="GO:1905897">
    <property type="term" value="P:regulation of response to endoplasmic reticulum stress"/>
    <property type="evidence" value="ECO:0007669"/>
    <property type="project" value="TreeGrafter"/>
</dbReference>
<feature type="transmembrane region" description="Helical" evidence="10">
    <location>
        <begin position="174"/>
        <end position="190"/>
    </location>
</feature>
<evidence type="ECO:0000256" key="1">
    <source>
        <dbReference type="ARBA" id="ARBA00001350"/>
    </source>
</evidence>
<evidence type="ECO:0000259" key="11">
    <source>
        <dbReference type="Pfam" id="PF02163"/>
    </source>
</evidence>
<comment type="catalytic activity">
    <reaction evidence="1">
        <text>Cleaves several transcription factors that are type-2 transmembrane proteins within membrane-spanning domains. Known substrates include sterol regulatory element-binding protein (SREBP) -1, SREBP-2 and forms of the transcriptional activator ATF6. SREBP-2 is cleaved at the site 477-DRSRILL-|-CVLTFLCLSFNPLTSLLQWGGA-505. The residues Asn-Pro, 11 residues distal to the site of cleavage in the membrane-spanning domain, are important for cleavage by S2P endopeptidase. Replacement of either of these residues does not prevent cleavage, but there is no cleavage if both of these residues are replaced.</text>
        <dbReference type="EC" id="3.4.24.85"/>
    </reaction>
</comment>
<dbReference type="EC" id="3.4.24.85" evidence="3"/>
<keyword evidence="5 10" id="KW-0812">Transmembrane</keyword>
<evidence type="ECO:0000256" key="9">
    <source>
        <dbReference type="ARBA" id="ARBA00045828"/>
    </source>
</evidence>
<evidence type="ECO:0000313" key="12">
    <source>
        <dbReference type="Proteomes" id="UP000046393"/>
    </source>
</evidence>